<protein>
    <submittedName>
        <fullName evidence="1">Uncharacterized protein</fullName>
    </submittedName>
</protein>
<dbReference type="OrthoDB" id="288736at2"/>
<keyword evidence="2" id="KW-1185">Reference proteome</keyword>
<dbReference type="RefSeq" id="WP_145357746.1">
    <property type="nucleotide sequence ID" value="NZ_CP036265.1"/>
</dbReference>
<sequence>MSGDARSLRFALLAHDWPTPGFPNPHFDLLIEDPALVSSQGAGERRCRTWRLRADPRSGAAVEAEPIAPHRAFYLTHEGPVSGGRGTVVRLDGGTAEWDATDPAVVVLGGGALAGRWRAADGVFGPA</sequence>
<organism evidence="1 2">
    <name type="scientific">Alienimonas californiensis</name>
    <dbReference type="NCBI Taxonomy" id="2527989"/>
    <lineage>
        <taxon>Bacteria</taxon>
        <taxon>Pseudomonadati</taxon>
        <taxon>Planctomycetota</taxon>
        <taxon>Planctomycetia</taxon>
        <taxon>Planctomycetales</taxon>
        <taxon>Planctomycetaceae</taxon>
        <taxon>Alienimonas</taxon>
    </lineage>
</organism>
<dbReference type="Proteomes" id="UP000318741">
    <property type="component" value="Chromosome"/>
</dbReference>
<dbReference type="KEGG" id="acaf:CA12_09760"/>
<evidence type="ECO:0000313" key="2">
    <source>
        <dbReference type="Proteomes" id="UP000318741"/>
    </source>
</evidence>
<accession>A0A517P6B5</accession>
<evidence type="ECO:0000313" key="1">
    <source>
        <dbReference type="EMBL" id="QDT14896.1"/>
    </source>
</evidence>
<reference evidence="1 2" key="1">
    <citation type="submission" date="2019-02" db="EMBL/GenBank/DDBJ databases">
        <title>Deep-cultivation of Planctomycetes and their phenomic and genomic characterization uncovers novel biology.</title>
        <authorList>
            <person name="Wiegand S."/>
            <person name="Jogler M."/>
            <person name="Boedeker C."/>
            <person name="Pinto D."/>
            <person name="Vollmers J."/>
            <person name="Rivas-Marin E."/>
            <person name="Kohn T."/>
            <person name="Peeters S.H."/>
            <person name="Heuer A."/>
            <person name="Rast P."/>
            <person name="Oberbeckmann S."/>
            <person name="Bunk B."/>
            <person name="Jeske O."/>
            <person name="Meyerdierks A."/>
            <person name="Storesund J.E."/>
            <person name="Kallscheuer N."/>
            <person name="Luecker S."/>
            <person name="Lage O.M."/>
            <person name="Pohl T."/>
            <person name="Merkel B.J."/>
            <person name="Hornburger P."/>
            <person name="Mueller R.-W."/>
            <person name="Bruemmer F."/>
            <person name="Labrenz M."/>
            <person name="Spormann A.M."/>
            <person name="Op den Camp H."/>
            <person name="Overmann J."/>
            <person name="Amann R."/>
            <person name="Jetten M.S.M."/>
            <person name="Mascher T."/>
            <person name="Medema M.H."/>
            <person name="Devos D.P."/>
            <person name="Kaster A.-K."/>
            <person name="Ovreas L."/>
            <person name="Rohde M."/>
            <person name="Galperin M.Y."/>
            <person name="Jogler C."/>
        </authorList>
    </citation>
    <scope>NUCLEOTIDE SEQUENCE [LARGE SCALE GENOMIC DNA]</scope>
    <source>
        <strain evidence="1 2">CA12</strain>
    </source>
</reference>
<gene>
    <name evidence="1" type="ORF">CA12_09760</name>
</gene>
<dbReference type="AlphaFoldDB" id="A0A517P6B5"/>
<name>A0A517P6B5_9PLAN</name>
<proteinExistence type="predicted"/>
<dbReference type="EMBL" id="CP036265">
    <property type="protein sequence ID" value="QDT14896.1"/>
    <property type="molecule type" value="Genomic_DNA"/>
</dbReference>